<evidence type="ECO:0000256" key="3">
    <source>
        <dbReference type="ARBA" id="ARBA00022692"/>
    </source>
</evidence>
<dbReference type="InterPro" id="IPR019108">
    <property type="entry name" value="Caa3_assmbl_CtaG-rel"/>
</dbReference>
<dbReference type="GO" id="GO:0005886">
    <property type="term" value="C:plasma membrane"/>
    <property type="evidence" value="ECO:0007669"/>
    <property type="project" value="UniProtKB-SubCell"/>
</dbReference>
<evidence type="ECO:0000256" key="1">
    <source>
        <dbReference type="ARBA" id="ARBA00004651"/>
    </source>
</evidence>
<keyword evidence="8" id="KW-1185">Reference proteome</keyword>
<evidence type="ECO:0000256" key="5">
    <source>
        <dbReference type="ARBA" id="ARBA00023136"/>
    </source>
</evidence>
<comment type="subcellular location">
    <subcellularLocation>
        <location evidence="1">Cell membrane</location>
        <topology evidence="1">Multi-pass membrane protein</topology>
    </subcellularLocation>
</comment>
<feature type="transmembrane region" description="Helical" evidence="6">
    <location>
        <begin position="115"/>
        <end position="137"/>
    </location>
</feature>
<dbReference type="Proteomes" id="UP000284416">
    <property type="component" value="Unassembled WGS sequence"/>
</dbReference>
<feature type="transmembrane region" description="Helical" evidence="6">
    <location>
        <begin position="12"/>
        <end position="33"/>
    </location>
</feature>
<protein>
    <submittedName>
        <fullName evidence="7">Cytochrome c oxidase assembly factor CtaG</fullName>
    </submittedName>
</protein>
<organism evidence="7 8">
    <name type="scientific">Neobacillus notoginsengisoli</name>
    <dbReference type="NCBI Taxonomy" id="1578198"/>
    <lineage>
        <taxon>Bacteria</taxon>
        <taxon>Bacillati</taxon>
        <taxon>Bacillota</taxon>
        <taxon>Bacilli</taxon>
        <taxon>Bacillales</taxon>
        <taxon>Bacillaceae</taxon>
        <taxon>Neobacillus</taxon>
    </lineage>
</organism>
<keyword evidence="3 6" id="KW-0812">Transmembrane</keyword>
<keyword evidence="5 6" id="KW-0472">Membrane</keyword>
<dbReference type="Pfam" id="PF09678">
    <property type="entry name" value="Caa3_CtaG"/>
    <property type="match status" value="1"/>
</dbReference>
<proteinExistence type="predicted"/>
<evidence type="ECO:0000256" key="2">
    <source>
        <dbReference type="ARBA" id="ARBA00022475"/>
    </source>
</evidence>
<accession>A0A417YR56</accession>
<sequence length="297" mass="33689">MLTLDIFGFKALWSPYFFTSIALFTALYFILTIKYRSKFEGSEPLRPRQIAFFVTSMVLLYIVKGSPLDLLGHITFYAHMIQMGSLYLIVVPLFIMGIPPWLWRAVIKIPLINKIFAFMTKPLIALVVFNGMFSLYHVPFIFDAVKQSLIIHALFTAGIFIFALFMWWPIVTELPEHQTLTGLKKLGYIFADGILITPACALIIFTNTPLYAAYSDPALWAKSMELCVSPSLLAGLDLSGPEMFSTLSLIEDQRLGGVVMKMIQEIVYAVFLAKVFFEWYRQEHSGIDPEPEPLAAE</sequence>
<keyword evidence="2" id="KW-1003">Cell membrane</keyword>
<feature type="transmembrane region" description="Helical" evidence="6">
    <location>
        <begin position="83"/>
        <end position="103"/>
    </location>
</feature>
<dbReference type="EMBL" id="QWEG01000011">
    <property type="protein sequence ID" value="RHW36535.1"/>
    <property type="molecule type" value="Genomic_DNA"/>
</dbReference>
<gene>
    <name evidence="7" type="primary">ctaG</name>
    <name evidence="7" type="ORF">D1B31_17630</name>
</gene>
<evidence type="ECO:0000256" key="4">
    <source>
        <dbReference type="ARBA" id="ARBA00022989"/>
    </source>
</evidence>
<feature type="transmembrane region" description="Helical" evidence="6">
    <location>
        <begin position="45"/>
        <end position="63"/>
    </location>
</feature>
<feature type="transmembrane region" description="Helical" evidence="6">
    <location>
        <begin position="149"/>
        <end position="168"/>
    </location>
</feature>
<evidence type="ECO:0000313" key="8">
    <source>
        <dbReference type="Proteomes" id="UP000284416"/>
    </source>
</evidence>
<evidence type="ECO:0000313" key="7">
    <source>
        <dbReference type="EMBL" id="RHW36535.1"/>
    </source>
</evidence>
<keyword evidence="4 6" id="KW-1133">Transmembrane helix</keyword>
<reference evidence="7 8" key="1">
    <citation type="journal article" date="2017" name="Int. J. Syst. Evol. Microbiol.">
        <title>Bacillus notoginsengisoli sp. nov., a novel bacterium isolated from the rhizosphere of Panax notoginseng.</title>
        <authorList>
            <person name="Zhang M.Y."/>
            <person name="Cheng J."/>
            <person name="Cai Y."/>
            <person name="Zhang T.Y."/>
            <person name="Wu Y.Y."/>
            <person name="Manikprabhu D."/>
            <person name="Li W.J."/>
            <person name="Zhang Y.X."/>
        </authorList>
    </citation>
    <scope>NUCLEOTIDE SEQUENCE [LARGE SCALE GENOMIC DNA]</scope>
    <source>
        <strain evidence="7 8">JCM 30743</strain>
    </source>
</reference>
<dbReference type="InterPro" id="IPR014108">
    <property type="entry name" value="Caa3-assmbl_CtaG"/>
</dbReference>
<name>A0A417YR56_9BACI</name>
<dbReference type="AlphaFoldDB" id="A0A417YR56"/>
<dbReference type="NCBIfam" id="TIGR02737">
    <property type="entry name" value="caa3_CtaG"/>
    <property type="match status" value="1"/>
</dbReference>
<dbReference type="RefSeq" id="WP_118922844.1">
    <property type="nucleotide sequence ID" value="NZ_QWEG01000011.1"/>
</dbReference>
<evidence type="ECO:0000256" key="6">
    <source>
        <dbReference type="SAM" id="Phobius"/>
    </source>
</evidence>
<feature type="transmembrane region" description="Helical" evidence="6">
    <location>
        <begin position="189"/>
        <end position="214"/>
    </location>
</feature>
<dbReference type="OrthoDB" id="128422at2"/>
<comment type="caution">
    <text evidence="7">The sequence shown here is derived from an EMBL/GenBank/DDBJ whole genome shotgun (WGS) entry which is preliminary data.</text>
</comment>